<dbReference type="AlphaFoldDB" id="A0A0E9Q4W6"/>
<reference evidence="1" key="1">
    <citation type="submission" date="2014-11" db="EMBL/GenBank/DDBJ databases">
        <authorList>
            <person name="Amaro Gonzalez C."/>
        </authorList>
    </citation>
    <scope>NUCLEOTIDE SEQUENCE</scope>
</reference>
<dbReference type="EMBL" id="GBXM01097005">
    <property type="protein sequence ID" value="JAH11572.1"/>
    <property type="molecule type" value="Transcribed_RNA"/>
</dbReference>
<proteinExistence type="predicted"/>
<protein>
    <submittedName>
        <fullName evidence="1">Uncharacterized protein</fullName>
    </submittedName>
</protein>
<accession>A0A0E9Q4W6</accession>
<organism evidence="1">
    <name type="scientific">Anguilla anguilla</name>
    <name type="common">European freshwater eel</name>
    <name type="synonym">Muraena anguilla</name>
    <dbReference type="NCBI Taxonomy" id="7936"/>
    <lineage>
        <taxon>Eukaryota</taxon>
        <taxon>Metazoa</taxon>
        <taxon>Chordata</taxon>
        <taxon>Craniata</taxon>
        <taxon>Vertebrata</taxon>
        <taxon>Euteleostomi</taxon>
        <taxon>Actinopterygii</taxon>
        <taxon>Neopterygii</taxon>
        <taxon>Teleostei</taxon>
        <taxon>Anguilliformes</taxon>
        <taxon>Anguillidae</taxon>
        <taxon>Anguilla</taxon>
    </lineage>
</organism>
<evidence type="ECO:0000313" key="1">
    <source>
        <dbReference type="EMBL" id="JAH11572.1"/>
    </source>
</evidence>
<reference evidence="1" key="2">
    <citation type="journal article" date="2015" name="Fish Shellfish Immunol.">
        <title>Early steps in the European eel (Anguilla anguilla)-Vibrio vulnificus interaction in the gills: Role of the RtxA13 toxin.</title>
        <authorList>
            <person name="Callol A."/>
            <person name="Pajuelo D."/>
            <person name="Ebbesson L."/>
            <person name="Teles M."/>
            <person name="MacKenzie S."/>
            <person name="Amaro C."/>
        </authorList>
    </citation>
    <scope>NUCLEOTIDE SEQUENCE</scope>
</reference>
<sequence>MRRSILRLALLTEEESAHSSLDSRAYKETFILHSVTRKIF</sequence>
<name>A0A0E9Q4W6_ANGAN</name>